<evidence type="ECO:0000313" key="3">
    <source>
        <dbReference type="Proteomes" id="UP000238882"/>
    </source>
</evidence>
<accession>A0A2S7WT67</accession>
<dbReference type="AlphaFoldDB" id="A0A2S7WT67"/>
<dbReference type="Proteomes" id="UP000238882">
    <property type="component" value="Unassembled WGS sequence"/>
</dbReference>
<organism evidence="2 3">
    <name type="scientific">Polaribacter porphyrae</name>
    <dbReference type="NCBI Taxonomy" id="1137780"/>
    <lineage>
        <taxon>Bacteria</taxon>
        <taxon>Pseudomonadati</taxon>
        <taxon>Bacteroidota</taxon>
        <taxon>Flavobacteriia</taxon>
        <taxon>Flavobacteriales</taxon>
        <taxon>Flavobacteriaceae</taxon>
    </lineage>
</organism>
<sequence length="138" mass="16440">MKKIILKINNLTEKLHLIIYQITIAFTLFFYFVLKGATGHKFVITSEEVIYSILILLAFIFSGLYEERGKFGQSFNKVISCLLLIFAILTFVMALYYLYFTFTFDYGFKEELIFFLLPILFTWCNFYLIKKIIKELRK</sequence>
<feature type="transmembrane region" description="Helical" evidence="1">
    <location>
        <begin position="112"/>
        <end position="129"/>
    </location>
</feature>
<keyword evidence="3" id="KW-1185">Reference proteome</keyword>
<feature type="transmembrane region" description="Helical" evidence="1">
    <location>
        <begin position="78"/>
        <end position="100"/>
    </location>
</feature>
<evidence type="ECO:0000313" key="2">
    <source>
        <dbReference type="EMBL" id="PQJ80502.1"/>
    </source>
</evidence>
<dbReference type="RefSeq" id="WP_105017105.1">
    <property type="nucleotide sequence ID" value="NZ_MSCN01000001.1"/>
</dbReference>
<keyword evidence="1" id="KW-1133">Transmembrane helix</keyword>
<gene>
    <name evidence="2" type="ORF">BTO18_15555</name>
</gene>
<comment type="caution">
    <text evidence="2">The sequence shown here is derived from an EMBL/GenBank/DDBJ whole genome shotgun (WGS) entry which is preliminary data.</text>
</comment>
<evidence type="ECO:0000256" key="1">
    <source>
        <dbReference type="SAM" id="Phobius"/>
    </source>
</evidence>
<feature type="transmembrane region" description="Helical" evidence="1">
    <location>
        <begin position="49"/>
        <end position="66"/>
    </location>
</feature>
<reference evidence="2 3" key="1">
    <citation type="submission" date="2016-12" db="EMBL/GenBank/DDBJ databases">
        <title>Trade-off between light-utilization and light-protection in marine flavobacteria.</title>
        <authorList>
            <person name="Kumagai Y."/>
            <person name="Yoshizawa S."/>
            <person name="Kogure K."/>
            <person name="Iwasaki W."/>
        </authorList>
    </citation>
    <scope>NUCLEOTIDE SEQUENCE [LARGE SCALE GENOMIC DNA]</scope>
    <source>
        <strain evidence="2 3">NBRC 108759</strain>
    </source>
</reference>
<name>A0A2S7WT67_9FLAO</name>
<keyword evidence="1" id="KW-0812">Transmembrane</keyword>
<dbReference type="EMBL" id="MSCN01000001">
    <property type="protein sequence ID" value="PQJ80502.1"/>
    <property type="molecule type" value="Genomic_DNA"/>
</dbReference>
<feature type="transmembrane region" description="Helical" evidence="1">
    <location>
        <begin position="15"/>
        <end position="34"/>
    </location>
</feature>
<protein>
    <submittedName>
        <fullName evidence="2">Uncharacterized protein</fullName>
    </submittedName>
</protein>
<keyword evidence="1" id="KW-0472">Membrane</keyword>
<proteinExistence type="predicted"/>